<evidence type="ECO:0000313" key="1">
    <source>
        <dbReference type="EMBL" id="KKR40912.1"/>
    </source>
</evidence>
<dbReference type="AlphaFoldDB" id="A0A0G0TSR3"/>
<dbReference type="Proteomes" id="UP000034072">
    <property type="component" value="Unassembled WGS sequence"/>
</dbReference>
<accession>A0A0G0TSR3</accession>
<evidence type="ECO:0000313" key="2">
    <source>
        <dbReference type="Proteomes" id="UP000034072"/>
    </source>
</evidence>
<protein>
    <submittedName>
        <fullName evidence="1">Uncharacterized protein</fullName>
    </submittedName>
</protein>
<dbReference type="EMBL" id="LBXZ01000003">
    <property type="protein sequence ID" value="KKR40912.1"/>
    <property type="molecule type" value="Genomic_DNA"/>
</dbReference>
<gene>
    <name evidence="1" type="ORF">UT75_C0003G0042</name>
</gene>
<proteinExistence type="predicted"/>
<comment type="caution">
    <text evidence="1">The sequence shown here is derived from an EMBL/GenBank/DDBJ whole genome shotgun (WGS) entry which is preliminary data.</text>
</comment>
<name>A0A0G0TSR3_9BACT</name>
<organism evidence="1 2">
    <name type="scientific">Candidatus Yanofskybacteria bacterium GW2011_GWE2_40_11</name>
    <dbReference type="NCBI Taxonomy" id="1619033"/>
    <lineage>
        <taxon>Bacteria</taxon>
        <taxon>Candidatus Yanofskyibacteriota</taxon>
    </lineage>
</organism>
<reference evidence="1 2" key="1">
    <citation type="journal article" date="2015" name="Nature">
        <title>rRNA introns, odd ribosomes, and small enigmatic genomes across a large radiation of phyla.</title>
        <authorList>
            <person name="Brown C.T."/>
            <person name="Hug L.A."/>
            <person name="Thomas B.C."/>
            <person name="Sharon I."/>
            <person name="Castelle C.J."/>
            <person name="Singh A."/>
            <person name="Wilkins M.J."/>
            <person name="Williams K.H."/>
            <person name="Banfield J.F."/>
        </authorList>
    </citation>
    <scope>NUCLEOTIDE SEQUENCE [LARGE SCALE GENOMIC DNA]</scope>
</reference>
<sequence>MATTKPFRQMIIEAQNSAQAKREKERIKWLEETRPIVEGVARGIFLALTNNARIMRDLEGAIIRGAKRSSGVSSQTHSLVLLVNSPTNGDKIDRYITMARDERILAILNKRLAEFVESRKRYAGLRFTISEVNHKARQVDQIDQLVYGVELTVTW</sequence>